<comment type="caution">
    <text evidence="1">The sequence shown here is derived from an EMBL/GenBank/DDBJ whole genome shotgun (WGS) entry which is preliminary data.</text>
</comment>
<accession>A0ACB1ADL7</accession>
<protein>
    <submittedName>
        <fullName evidence="1">Uncharacterized protein</fullName>
    </submittedName>
</protein>
<sequence length="86" mass="9502">MEKWQKEKKMERSKTRAKAGGGPLVRVEQEKGENSLTVDSTDSNNLNQIPSINKSSTSLNIRKLIEENSNKSETEKILSGIAIEGA</sequence>
<evidence type="ECO:0000313" key="2">
    <source>
        <dbReference type="Proteomes" id="UP001497535"/>
    </source>
</evidence>
<reference evidence="1" key="1">
    <citation type="submission" date="2023-11" db="EMBL/GenBank/DDBJ databases">
        <authorList>
            <person name="Poullet M."/>
        </authorList>
    </citation>
    <scope>NUCLEOTIDE SEQUENCE</scope>
    <source>
        <strain evidence="1">E1834</strain>
    </source>
</reference>
<name>A0ACB1ADL7_MELEN</name>
<evidence type="ECO:0000313" key="1">
    <source>
        <dbReference type="EMBL" id="CAK5089263.1"/>
    </source>
</evidence>
<keyword evidence="2" id="KW-1185">Reference proteome</keyword>
<organism evidence="1 2">
    <name type="scientific">Meloidogyne enterolobii</name>
    <name type="common">Root-knot nematode worm</name>
    <name type="synonym">Meloidogyne mayaguensis</name>
    <dbReference type="NCBI Taxonomy" id="390850"/>
    <lineage>
        <taxon>Eukaryota</taxon>
        <taxon>Metazoa</taxon>
        <taxon>Ecdysozoa</taxon>
        <taxon>Nematoda</taxon>
        <taxon>Chromadorea</taxon>
        <taxon>Rhabditida</taxon>
        <taxon>Tylenchina</taxon>
        <taxon>Tylenchomorpha</taxon>
        <taxon>Tylenchoidea</taxon>
        <taxon>Meloidogynidae</taxon>
        <taxon>Meloidogyninae</taxon>
        <taxon>Meloidogyne</taxon>
    </lineage>
</organism>
<dbReference type="Proteomes" id="UP001497535">
    <property type="component" value="Unassembled WGS sequence"/>
</dbReference>
<dbReference type="EMBL" id="CAVMJV010000076">
    <property type="protein sequence ID" value="CAK5089263.1"/>
    <property type="molecule type" value="Genomic_DNA"/>
</dbReference>
<gene>
    <name evidence="1" type="ORF">MENTE1834_LOCUS36965</name>
</gene>
<proteinExistence type="predicted"/>